<organism evidence="7 8">
    <name type="scientific">Paramecium sonneborni</name>
    <dbReference type="NCBI Taxonomy" id="65129"/>
    <lineage>
        <taxon>Eukaryota</taxon>
        <taxon>Sar</taxon>
        <taxon>Alveolata</taxon>
        <taxon>Ciliophora</taxon>
        <taxon>Intramacronucleata</taxon>
        <taxon>Oligohymenophorea</taxon>
        <taxon>Peniculida</taxon>
        <taxon>Parameciidae</taxon>
        <taxon>Paramecium</taxon>
    </lineage>
</organism>
<evidence type="ECO:0000313" key="8">
    <source>
        <dbReference type="Proteomes" id="UP000692954"/>
    </source>
</evidence>
<keyword evidence="4 5" id="KW-0694">RNA-binding</keyword>
<evidence type="ECO:0000259" key="6">
    <source>
        <dbReference type="PROSITE" id="PS51686"/>
    </source>
</evidence>
<feature type="binding site" evidence="5">
    <location>
        <begin position="197"/>
        <end position="203"/>
    </location>
    <ligand>
        <name>S-adenosyl-L-methionine</name>
        <dbReference type="ChEBI" id="CHEBI:59789"/>
    </ligand>
</feature>
<dbReference type="PANTHER" id="PTHR22807">
    <property type="entry name" value="NOP2 YEAST -RELATED NOL1/NOP2/FMU SUN DOMAIN-CONTAINING"/>
    <property type="match status" value="1"/>
</dbReference>
<dbReference type="GO" id="GO:0008173">
    <property type="term" value="F:RNA methyltransferase activity"/>
    <property type="evidence" value="ECO:0007669"/>
    <property type="project" value="InterPro"/>
</dbReference>
<dbReference type="InterPro" id="IPR023267">
    <property type="entry name" value="RCMT"/>
</dbReference>
<evidence type="ECO:0000256" key="4">
    <source>
        <dbReference type="ARBA" id="ARBA00022884"/>
    </source>
</evidence>
<evidence type="ECO:0000256" key="2">
    <source>
        <dbReference type="ARBA" id="ARBA00022679"/>
    </source>
</evidence>
<comment type="caution">
    <text evidence="7">The sequence shown here is derived from an EMBL/GenBank/DDBJ whole genome shotgun (WGS) entry which is preliminary data.</text>
</comment>
<keyword evidence="8" id="KW-1185">Reference proteome</keyword>
<dbReference type="Proteomes" id="UP000692954">
    <property type="component" value="Unassembled WGS sequence"/>
</dbReference>
<dbReference type="InterPro" id="IPR049560">
    <property type="entry name" value="MeTrfase_RsmB-F_NOP2_cat"/>
</dbReference>
<keyword evidence="2 5" id="KW-0808">Transferase</keyword>
<evidence type="ECO:0000256" key="5">
    <source>
        <dbReference type="PROSITE-ProRule" id="PRU01023"/>
    </source>
</evidence>
<proteinExistence type="inferred from homology"/>
<feature type="binding site" evidence="5">
    <location>
        <position position="224"/>
    </location>
    <ligand>
        <name>S-adenosyl-L-methionine</name>
        <dbReference type="ChEBI" id="CHEBI:59789"/>
    </ligand>
</feature>
<dbReference type="InterPro" id="IPR001678">
    <property type="entry name" value="MeTrfase_RsmB-F_NOP2_dom"/>
</dbReference>
<reference evidence="7" key="1">
    <citation type="submission" date="2021-01" db="EMBL/GenBank/DDBJ databases">
        <authorList>
            <consortium name="Genoscope - CEA"/>
            <person name="William W."/>
        </authorList>
    </citation>
    <scope>NUCLEOTIDE SEQUENCE</scope>
</reference>
<comment type="similarity">
    <text evidence="5">Belongs to the class I-like SAM-binding methyltransferase superfamily. RsmB/NOP family.</text>
</comment>
<dbReference type="Pfam" id="PF01189">
    <property type="entry name" value="Methyltr_RsmB-F"/>
    <property type="match status" value="1"/>
</dbReference>
<keyword evidence="3 5" id="KW-0949">S-adenosyl-L-methionine</keyword>
<feature type="binding site" evidence="5">
    <location>
        <position position="251"/>
    </location>
    <ligand>
        <name>S-adenosyl-L-methionine</name>
        <dbReference type="ChEBI" id="CHEBI:59789"/>
    </ligand>
</feature>
<keyword evidence="1 5" id="KW-0489">Methyltransferase</keyword>
<evidence type="ECO:0000256" key="1">
    <source>
        <dbReference type="ARBA" id="ARBA00022603"/>
    </source>
</evidence>
<feature type="binding site" evidence="5">
    <location>
        <position position="269"/>
    </location>
    <ligand>
        <name>S-adenosyl-L-methionine</name>
        <dbReference type="ChEBI" id="CHEBI:59789"/>
    </ligand>
</feature>
<dbReference type="PANTHER" id="PTHR22807:SF4">
    <property type="entry name" value="28S RRNA (CYTOSINE-C(5))-METHYLTRANSFERASE"/>
    <property type="match status" value="1"/>
</dbReference>
<dbReference type="EMBL" id="CAJJDN010000104">
    <property type="protein sequence ID" value="CAD8113903.1"/>
    <property type="molecule type" value="Genomic_DNA"/>
</dbReference>
<sequence>MQKYSQIAALLQKCLDSKSTLKSIILKSSQNQSFVRQAYAIISKAIQHYDQLYQIVEEIRSIQYIEIYDYNLLIVLMLDIFNPQNKKAKKMGGVVARYLKNHKILIKQLLEKNKIYEQEKKFIYIRALQKLPFEFILDEHIPNLCKVDYDIYSQYLSKNPEFLKGNTYIVQSKSSALPAYLLLRNIKNKTSDIIDCCAAPGNKTIQLSQYAKENNIIGKIFAIERDEKRFEILKNRLNKYQCDNVEPLNLDFLTIKPQNYPKIKIALLDPSCSGSGMLQLRMIEATKDDSIIVPQDKKEQVQQLSLFQSKMLNHLTLFKNLKLIIYSTCSIYKEENEDVANHFLSLHKQWESVNLFPEWPHRGIDQNLHFIRVPPNDSDGFFVAMFKRKN</sequence>
<feature type="domain" description="SAM-dependent MTase RsmB/NOP-type" evidence="6">
    <location>
        <begin position="98"/>
        <end position="389"/>
    </location>
</feature>
<protein>
    <recommendedName>
        <fullName evidence="6">SAM-dependent MTase RsmB/NOP-type domain-containing protein</fullName>
    </recommendedName>
</protein>
<name>A0A8S1QEJ3_9CILI</name>
<feature type="active site" description="Nucleophile" evidence="5">
    <location>
        <position position="329"/>
    </location>
</feature>
<dbReference type="GO" id="GO:0003723">
    <property type="term" value="F:RNA binding"/>
    <property type="evidence" value="ECO:0007669"/>
    <property type="project" value="UniProtKB-UniRule"/>
</dbReference>
<dbReference type="OrthoDB" id="435282at2759"/>
<evidence type="ECO:0000256" key="3">
    <source>
        <dbReference type="ARBA" id="ARBA00022691"/>
    </source>
</evidence>
<gene>
    <name evidence="7" type="ORF">PSON_ATCC_30995.1.T1040148</name>
</gene>
<dbReference type="GO" id="GO:0005730">
    <property type="term" value="C:nucleolus"/>
    <property type="evidence" value="ECO:0007669"/>
    <property type="project" value="TreeGrafter"/>
</dbReference>
<dbReference type="PROSITE" id="PS51686">
    <property type="entry name" value="SAM_MT_RSMB_NOP"/>
    <property type="match status" value="1"/>
</dbReference>
<dbReference type="GO" id="GO:0070475">
    <property type="term" value="P:rRNA base methylation"/>
    <property type="evidence" value="ECO:0007669"/>
    <property type="project" value="TreeGrafter"/>
</dbReference>
<evidence type="ECO:0000313" key="7">
    <source>
        <dbReference type="EMBL" id="CAD8113903.1"/>
    </source>
</evidence>
<accession>A0A8S1QEJ3</accession>
<dbReference type="AlphaFoldDB" id="A0A8S1QEJ3"/>
<dbReference type="CDD" id="cd02440">
    <property type="entry name" value="AdoMet_MTases"/>
    <property type="match status" value="1"/>
</dbReference>